<gene>
    <name evidence="1" type="ORF">HYFRA_00002158</name>
</gene>
<accession>A0A9N9KK01</accession>
<evidence type="ECO:0000313" key="2">
    <source>
        <dbReference type="Proteomes" id="UP000696280"/>
    </source>
</evidence>
<reference evidence="1" key="1">
    <citation type="submission" date="2021-07" db="EMBL/GenBank/DDBJ databases">
        <authorList>
            <person name="Durling M."/>
        </authorList>
    </citation>
    <scope>NUCLEOTIDE SEQUENCE</scope>
</reference>
<name>A0A9N9KK01_9HELO</name>
<organism evidence="1 2">
    <name type="scientific">Hymenoscyphus fraxineus</name>
    <dbReference type="NCBI Taxonomy" id="746836"/>
    <lineage>
        <taxon>Eukaryota</taxon>
        <taxon>Fungi</taxon>
        <taxon>Dikarya</taxon>
        <taxon>Ascomycota</taxon>
        <taxon>Pezizomycotina</taxon>
        <taxon>Leotiomycetes</taxon>
        <taxon>Helotiales</taxon>
        <taxon>Helotiaceae</taxon>
        <taxon>Hymenoscyphus</taxon>
    </lineage>
</organism>
<sequence>MADVDPTASDWFLEGQLATVRTSSRLVKMCPRRDKNDVFAGFWYYLNFYRGSIISGKSWPREYHHYGVPRESSTNGYARAGRAIGFTLKEEKQKRVVVAGGKVAQGVKADP</sequence>
<dbReference type="EMBL" id="CAJVRL010000001">
    <property type="protein sequence ID" value="CAG8949030.1"/>
    <property type="molecule type" value="Genomic_DNA"/>
</dbReference>
<dbReference type="AlphaFoldDB" id="A0A9N9KK01"/>
<proteinExistence type="predicted"/>
<comment type="caution">
    <text evidence="1">The sequence shown here is derived from an EMBL/GenBank/DDBJ whole genome shotgun (WGS) entry which is preliminary data.</text>
</comment>
<keyword evidence="2" id="KW-1185">Reference proteome</keyword>
<protein>
    <submittedName>
        <fullName evidence="1">Uncharacterized protein</fullName>
    </submittedName>
</protein>
<evidence type="ECO:0000313" key="1">
    <source>
        <dbReference type="EMBL" id="CAG8949030.1"/>
    </source>
</evidence>
<dbReference type="Proteomes" id="UP000696280">
    <property type="component" value="Unassembled WGS sequence"/>
</dbReference>